<dbReference type="Pfam" id="PF00535">
    <property type="entry name" value="Glycos_transf_2"/>
    <property type="match status" value="1"/>
</dbReference>
<evidence type="ECO:0000313" key="4">
    <source>
        <dbReference type="Proteomes" id="UP000030121"/>
    </source>
</evidence>
<dbReference type="PANTHER" id="PTHR43630">
    <property type="entry name" value="POLY-BETA-1,6-N-ACETYL-D-GLUCOSAMINE SYNTHASE"/>
    <property type="match status" value="1"/>
</dbReference>
<dbReference type="OrthoDB" id="9815923at2"/>
<dbReference type="CDD" id="cd02511">
    <property type="entry name" value="Beta4Glucosyltransferase"/>
    <property type="match status" value="1"/>
</dbReference>
<protein>
    <submittedName>
        <fullName evidence="3">Glycosyl transferase</fullName>
    </submittedName>
</protein>
<keyword evidence="3" id="KW-0808">Transferase</keyword>
<dbReference type="Proteomes" id="UP000030121">
    <property type="component" value="Unassembled WGS sequence"/>
</dbReference>
<name>A0A0A2MEU4_9FLAO</name>
<organism evidence="3 4">
    <name type="scientific">Flavobacterium suncheonense GH29-5 = DSM 17707</name>
    <dbReference type="NCBI Taxonomy" id="1121899"/>
    <lineage>
        <taxon>Bacteria</taxon>
        <taxon>Pseudomonadati</taxon>
        <taxon>Bacteroidota</taxon>
        <taxon>Flavobacteriia</taxon>
        <taxon>Flavobacteriales</taxon>
        <taxon>Flavobacteriaceae</taxon>
        <taxon>Flavobacterium</taxon>
    </lineage>
</organism>
<dbReference type="STRING" id="1121899.GCA_000430025_00058"/>
<evidence type="ECO:0000259" key="2">
    <source>
        <dbReference type="Pfam" id="PF00535"/>
    </source>
</evidence>
<comment type="caution">
    <text evidence="3">The sequence shown here is derived from an EMBL/GenBank/DDBJ whole genome shotgun (WGS) entry which is preliminary data.</text>
</comment>
<keyword evidence="4" id="KW-1185">Reference proteome</keyword>
<accession>A0A0A2MEU4</accession>
<sequence>MNSSSENKISGLVITLNEEKNIQPLIDNLSFADEIIIVDSFSSDKTAEIAKSNPSVKFIENKFENYSAQRNFAMSLASYPWILFLDADERIPDNLKEEIIATVKKPDSKDAYFFYRKFMFKNSPLLFSGWQTDKNIRLFKKDKANYVPDRLVHEKLEVRGSVGKLKNQLIHYSYTDYESYKAKMTSYGKLKAQELFSKNMKPNFFHYYIKPAYKFFHSYVIRLGILDGKKGLTISYLNAYSIFVRFKELDKLYRK</sequence>
<dbReference type="eggNOG" id="COG0463">
    <property type="taxonomic scope" value="Bacteria"/>
</dbReference>
<dbReference type="AlphaFoldDB" id="A0A0A2MEU4"/>
<proteinExistence type="inferred from homology"/>
<evidence type="ECO:0000256" key="1">
    <source>
        <dbReference type="ARBA" id="ARBA00038494"/>
    </source>
</evidence>
<dbReference type="RefSeq" id="WP_026981104.1">
    <property type="nucleotide sequence ID" value="NZ_JRLW01000003.1"/>
</dbReference>
<evidence type="ECO:0000313" key="3">
    <source>
        <dbReference type="EMBL" id="KGO90121.1"/>
    </source>
</evidence>
<dbReference type="Gene3D" id="3.90.550.10">
    <property type="entry name" value="Spore Coat Polysaccharide Biosynthesis Protein SpsA, Chain A"/>
    <property type="match status" value="1"/>
</dbReference>
<gene>
    <name evidence="3" type="ORF">Q764_03370</name>
</gene>
<dbReference type="EMBL" id="JRLW01000003">
    <property type="protein sequence ID" value="KGO90121.1"/>
    <property type="molecule type" value="Genomic_DNA"/>
</dbReference>
<comment type="similarity">
    <text evidence="1">Belongs to the glycosyltransferase 2 family. WaaE/KdtX subfamily.</text>
</comment>
<dbReference type="InterPro" id="IPR029044">
    <property type="entry name" value="Nucleotide-diphossugar_trans"/>
</dbReference>
<dbReference type="SUPFAM" id="SSF53448">
    <property type="entry name" value="Nucleotide-diphospho-sugar transferases"/>
    <property type="match status" value="1"/>
</dbReference>
<dbReference type="PANTHER" id="PTHR43630:SF2">
    <property type="entry name" value="GLYCOSYLTRANSFERASE"/>
    <property type="match status" value="1"/>
</dbReference>
<feature type="domain" description="Glycosyltransferase 2-like" evidence="2">
    <location>
        <begin position="12"/>
        <end position="115"/>
    </location>
</feature>
<dbReference type="InterPro" id="IPR001173">
    <property type="entry name" value="Glyco_trans_2-like"/>
</dbReference>
<dbReference type="GO" id="GO:0016740">
    <property type="term" value="F:transferase activity"/>
    <property type="evidence" value="ECO:0007669"/>
    <property type="project" value="UniProtKB-KW"/>
</dbReference>
<reference evidence="3 4" key="1">
    <citation type="submission" date="2013-09" db="EMBL/GenBank/DDBJ databases">
        <authorList>
            <person name="Zeng Z."/>
            <person name="Chen C."/>
        </authorList>
    </citation>
    <scope>NUCLEOTIDE SEQUENCE [LARGE SCALE GENOMIC DNA]</scope>
    <source>
        <strain evidence="3 4">GH29-5</strain>
    </source>
</reference>